<keyword evidence="2" id="KW-1185">Reference proteome</keyword>
<dbReference type="AlphaFoldDB" id="A0A5B0MK76"/>
<evidence type="ECO:0000313" key="2">
    <source>
        <dbReference type="Proteomes" id="UP000324748"/>
    </source>
</evidence>
<reference evidence="1 2" key="1">
    <citation type="submission" date="2019-05" db="EMBL/GenBank/DDBJ databases">
        <title>Emergence of the Ug99 lineage of the wheat stem rust pathogen through somatic hybridization.</title>
        <authorList>
            <person name="Li F."/>
            <person name="Upadhyaya N.M."/>
            <person name="Sperschneider J."/>
            <person name="Matny O."/>
            <person name="Nguyen-Phuc H."/>
            <person name="Mago R."/>
            <person name="Raley C."/>
            <person name="Miller M.E."/>
            <person name="Silverstein K.A.T."/>
            <person name="Henningsen E."/>
            <person name="Hirsch C.D."/>
            <person name="Visser B."/>
            <person name="Pretorius Z.A."/>
            <person name="Steffenson B.J."/>
            <person name="Schwessinger B."/>
            <person name="Dodds P.N."/>
            <person name="Figueroa M."/>
        </authorList>
    </citation>
    <scope>NUCLEOTIDE SEQUENCE [LARGE SCALE GENOMIC DNA]</scope>
    <source>
        <strain evidence="1">21-0</strain>
    </source>
</reference>
<dbReference type="Proteomes" id="UP000324748">
    <property type="component" value="Unassembled WGS sequence"/>
</dbReference>
<protein>
    <submittedName>
        <fullName evidence="1">Uncharacterized protein</fullName>
    </submittedName>
</protein>
<name>A0A5B0MK76_PUCGR</name>
<dbReference type="EMBL" id="VSWC01000145">
    <property type="protein sequence ID" value="KAA1076648.1"/>
    <property type="molecule type" value="Genomic_DNA"/>
</dbReference>
<accession>A0A5B0MK76</accession>
<gene>
    <name evidence="1" type="ORF">PGT21_014312</name>
</gene>
<comment type="caution">
    <text evidence="1">The sequence shown here is derived from an EMBL/GenBank/DDBJ whole genome shotgun (WGS) entry which is preliminary data.</text>
</comment>
<sequence>MSLQKVDCQPLLKGSNFDLETWMMTRRVLQSKKFAFQPEFSQTSPQYWSQEEVRVLGRIKWLWSPFGCTWEDQSSPSYPEQLPDDEDTSNKIKGVYAYCSPQQNEHLFAKKANWPGVRKIHVL</sequence>
<organism evidence="1 2">
    <name type="scientific">Puccinia graminis f. sp. tritici</name>
    <dbReference type="NCBI Taxonomy" id="56615"/>
    <lineage>
        <taxon>Eukaryota</taxon>
        <taxon>Fungi</taxon>
        <taxon>Dikarya</taxon>
        <taxon>Basidiomycota</taxon>
        <taxon>Pucciniomycotina</taxon>
        <taxon>Pucciniomycetes</taxon>
        <taxon>Pucciniales</taxon>
        <taxon>Pucciniaceae</taxon>
        <taxon>Puccinia</taxon>
    </lineage>
</organism>
<evidence type="ECO:0000313" key="1">
    <source>
        <dbReference type="EMBL" id="KAA1076648.1"/>
    </source>
</evidence>
<proteinExistence type="predicted"/>